<keyword evidence="3" id="KW-1185">Reference proteome</keyword>
<keyword evidence="1" id="KW-1133">Transmembrane helix</keyword>
<evidence type="ECO:0000256" key="1">
    <source>
        <dbReference type="SAM" id="Phobius"/>
    </source>
</evidence>
<proteinExistence type="predicted"/>
<keyword evidence="1" id="KW-0812">Transmembrane</keyword>
<sequence length="134" mass="15408">MKRRLYIFSIWIATMGMLLSTVMLHHHHYERICMVVEVCSQDGSLNDEHTEHHDTEHEGCQVKQMHHFIVKNRVVKSAVKKLFDAHHLLVFVLPAEACFFCLSACVATEWQALTLPLSEESCSAFSRRGPPLFS</sequence>
<name>A0A6A7WD47_9BACT</name>
<comment type="caution">
    <text evidence="2">The sequence shown here is derived from an EMBL/GenBank/DDBJ whole genome shotgun (WGS) entry which is preliminary data.</text>
</comment>
<gene>
    <name evidence="2" type="ORF">F7D20_10450</name>
</gene>
<protein>
    <submittedName>
        <fullName evidence="2">Uncharacterized protein</fullName>
    </submittedName>
</protein>
<keyword evidence="1" id="KW-0472">Membrane</keyword>
<organism evidence="2 3">
    <name type="scientific">Segatella copri</name>
    <dbReference type="NCBI Taxonomy" id="165179"/>
    <lineage>
        <taxon>Bacteria</taxon>
        <taxon>Pseudomonadati</taxon>
        <taxon>Bacteroidota</taxon>
        <taxon>Bacteroidia</taxon>
        <taxon>Bacteroidales</taxon>
        <taxon>Prevotellaceae</taxon>
        <taxon>Segatella</taxon>
    </lineage>
</organism>
<evidence type="ECO:0000313" key="3">
    <source>
        <dbReference type="Proteomes" id="UP000384372"/>
    </source>
</evidence>
<evidence type="ECO:0000313" key="2">
    <source>
        <dbReference type="EMBL" id="MQP12362.1"/>
    </source>
</evidence>
<reference evidence="2 3" key="1">
    <citation type="submission" date="2019-09" db="EMBL/GenBank/DDBJ databases">
        <title>Distinct polysaccharide growth profiles of human intestinal Prevotella copri isolates.</title>
        <authorList>
            <person name="Fehlner-Peach H."/>
            <person name="Magnabosco C."/>
            <person name="Raghavan V."/>
            <person name="Scher J.U."/>
            <person name="Tett A."/>
            <person name="Cox L.M."/>
            <person name="Gottsegen C."/>
            <person name="Watters A."/>
            <person name="Wiltshire- Gordon J.D."/>
            <person name="Segata N."/>
            <person name="Bonneau R."/>
            <person name="Littman D.R."/>
        </authorList>
    </citation>
    <scope>NUCLEOTIDE SEQUENCE [LARGE SCALE GENOMIC DNA]</scope>
    <source>
        <strain evidence="3">iAQ1173</strain>
    </source>
</reference>
<dbReference type="RefSeq" id="WP_158463978.1">
    <property type="nucleotide sequence ID" value="NZ_VZAD01000076.1"/>
</dbReference>
<feature type="transmembrane region" description="Helical" evidence="1">
    <location>
        <begin position="6"/>
        <end position="24"/>
    </location>
</feature>
<accession>A0A6A7WD47</accession>
<dbReference type="AlphaFoldDB" id="A0A6A7WD47"/>
<dbReference type="OrthoDB" id="1079282at2"/>
<dbReference type="Proteomes" id="UP000384372">
    <property type="component" value="Unassembled WGS sequence"/>
</dbReference>
<dbReference type="EMBL" id="VZAD01000076">
    <property type="protein sequence ID" value="MQP12362.1"/>
    <property type="molecule type" value="Genomic_DNA"/>
</dbReference>